<dbReference type="STRING" id="213810.RUM_17220"/>
<dbReference type="HOGENOM" id="CLU_2119320_0_0_9"/>
<dbReference type="GeneID" id="83156420"/>
<keyword evidence="2" id="KW-1185">Reference proteome</keyword>
<sequence>MNNEELERRIALLTAENEELRQKVCGVDQESIWQMENENDKLKELLAASYAALHTAVNVYREECCGDSLCGICAYDLPAGAEYAECPGFYKNECFRWQFADDVEKLVPIKEESV</sequence>
<dbReference type="RefSeq" id="WP_015558697.1">
    <property type="nucleotide sequence ID" value="NC_021039.1"/>
</dbReference>
<evidence type="ECO:0000313" key="2">
    <source>
        <dbReference type="Proteomes" id="UP000007054"/>
    </source>
</evidence>
<dbReference type="AlphaFoldDB" id="D4LDU6"/>
<dbReference type="EMBL" id="FP929052">
    <property type="protein sequence ID" value="CBL17791.1"/>
    <property type="molecule type" value="Genomic_DNA"/>
</dbReference>
<reference evidence="1" key="2">
    <citation type="submission" date="2010-03" db="EMBL/GenBank/DDBJ databases">
        <authorList>
            <person name="Pajon A."/>
        </authorList>
    </citation>
    <scope>NUCLEOTIDE SEQUENCE</scope>
    <source>
        <strain evidence="1">Type strain: 18P13</strain>
    </source>
</reference>
<accession>D4LDU6</accession>
<proteinExistence type="predicted"/>
<dbReference type="BioCyc" id="RCHA213810:RUM_RS08365-MONOMER"/>
<organism evidence="1 2">
    <name type="scientific">Ruminococcus champanellensis (strain DSM 18848 / JCM 17042 / KCTC 15320 / 18P13)</name>
    <dbReference type="NCBI Taxonomy" id="213810"/>
    <lineage>
        <taxon>Bacteria</taxon>
        <taxon>Bacillati</taxon>
        <taxon>Bacillota</taxon>
        <taxon>Clostridia</taxon>
        <taxon>Eubacteriales</taxon>
        <taxon>Oscillospiraceae</taxon>
        <taxon>Ruminococcus</taxon>
    </lineage>
</organism>
<dbReference type="KEGG" id="rch:RUM_17220"/>
<dbReference type="Proteomes" id="UP000007054">
    <property type="component" value="Chromosome"/>
</dbReference>
<gene>
    <name evidence="1" type="ordered locus">RUM_17220</name>
</gene>
<reference evidence="1" key="1">
    <citation type="submission" date="2010-03" db="EMBL/GenBank/DDBJ databases">
        <title>The genome sequence of Ruminococcus sp. 18P13.</title>
        <authorList>
            <consortium name="metaHIT consortium -- http://www.metahit.eu/"/>
            <person name="Pajon A."/>
            <person name="Turner K."/>
            <person name="Parkhill J."/>
            <person name="Bernalier A."/>
        </authorList>
    </citation>
    <scope>NUCLEOTIDE SEQUENCE [LARGE SCALE GENOMIC DNA]</scope>
    <source>
        <strain evidence="1">Type strain: 18P13</strain>
    </source>
</reference>
<protein>
    <submittedName>
        <fullName evidence="1">Uncharacterized protein</fullName>
    </submittedName>
</protein>
<name>D4LDU6_RUMC1</name>
<evidence type="ECO:0000313" key="1">
    <source>
        <dbReference type="EMBL" id="CBL17791.1"/>
    </source>
</evidence>